<evidence type="ECO:0000256" key="7">
    <source>
        <dbReference type="RuleBase" id="RU000488"/>
    </source>
</evidence>
<dbReference type="Pfam" id="PF00153">
    <property type="entry name" value="Mito_carr"/>
    <property type="match status" value="2"/>
</dbReference>
<dbReference type="AlphaFoldDB" id="A0A8H3WCJ9"/>
<dbReference type="InterPro" id="IPR023395">
    <property type="entry name" value="MCP_dom_sf"/>
</dbReference>
<evidence type="ECO:0000256" key="1">
    <source>
        <dbReference type="ARBA" id="ARBA00004141"/>
    </source>
</evidence>
<feature type="repeat" description="Solcar" evidence="6">
    <location>
        <begin position="219"/>
        <end position="303"/>
    </location>
</feature>
<protein>
    <submittedName>
        <fullName evidence="8">Mitochondrial dna replication protein</fullName>
    </submittedName>
</protein>
<dbReference type="InterPro" id="IPR018108">
    <property type="entry name" value="MCP_transmembrane"/>
</dbReference>
<dbReference type="InterPro" id="IPR053017">
    <property type="entry name" value="Mito_Cit/Oxoglu_Carrier"/>
</dbReference>
<evidence type="ECO:0000313" key="9">
    <source>
        <dbReference type="Proteomes" id="UP000434172"/>
    </source>
</evidence>
<keyword evidence="7" id="KW-0813">Transport</keyword>
<dbReference type="FunFam" id="1.50.40.10:FF:000078">
    <property type="entry name" value="Mitochondrial DNA replication protein YHM2"/>
    <property type="match status" value="1"/>
</dbReference>
<dbReference type="PANTHER" id="PTHR46982">
    <property type="entry name" value="CITRATE/OXOGLUTARATE CARRIER PROTEIN"/>
    <property type="match status" value="1"/>
</dbReference>
<keyword evidence="9" id="KW-1185">Reference proteome</keyword>
<sequence>MATSASAAYAPTFGAVEKRKTPWRNLMVGACMNVIQVTTLGQPMEVIKTHASANRTDTLGDAVRKTWARAGVRGFYQGLIPWAWLEASTKGAILVLTSTEVEYYAKRSGLGTEIAGVLGGIVGGASQAYLTMGVTTCMKTVEVTRQKTPVTAGRTPGTMEVFLQILRTKGIRGVNRGVNVVALRQITGWSSRIGISRVAEGQIKSFRGKSPEEKLAPPEKIVASIIGGALSCWNQPFEVVRVEMQSLKADPSRPQQLTMASTAKHIWATNGLAGFFRGVVPRIGVAAWATVCMVGFGDMVKDAVGSKA</sequence>
<evidence type="ECO:0000256" key="6">
    <source>
        <dbReference type="PROSITE-ProRule" id="PRU00282"/>
    </source>
</evidence>
<dbReference type="GO" id="GO:0015742">
    <property type="term" value="P:alpha-ketoglutarate transport"/>
    <property type="evidence" value="ECO:0007669"/>
    <property type="project" value="TreeGrafter"/>
</dbReference>
<accession>A0A8H3WCJ9</accession>
<organism evidence="8 9">
    <name type="scientific">Colletotrichum asianum</name>
    <dbReference type="NCBI Taxonomy" id="702518"/>
    <lineage>
        <taxon>Eukaryota</taxon>
        <taxon>Fungi</taxon>
        <taxon>Dikarya</taxon>
        <taxon>Ascomycota</taxon>
        <taxon>Pezizomycotina</taxon>
        <taxon>Sordariomycetes</taxon>
        <taxon>Hypocreomycetidae</taxon>
        <taxon>Glomerellales</taxon>
        <taxon>Glomerellaceae</taxon>
        <taxon>Colletotrichum</taxon>
        <taxon>Colletotrichum gloeosporioides species complex</taxon>
    </lineage>
</organism>
<reference evidence="8 9" key="1">
    <citation type="submission" date="2019-12" db="EMBL/GenBank/DDBJ databases">
        <title>A genome sequence resource for the geographically widespread anthracnose pathogen Colletotrichum asianum.</title>
        <authorList>
            <person name="Meng Y."/>
        </authorList>
    </citation>
    <scope>NUCLEOTIDE SEQUENCE [LARGE SCALE GENOMIC DNA]</scope>
    <source>
        <strain evidence="8 9">ICMP 18580</strain>
    </source>
</reference>
<dbReference type="Gene3D" id="1.50.40.10">
    <property type="entry name" value="Mitochondrial carrier domain"/>
    <property type="match status" value="1"/>
</dbReference>
<dbReference type="OrthoDB" id="10253709at2759"/>
<comment type="caution">
    <text evidence="8">The sequence shown here is derived from an EMBL/GenBank/DDBJ whole genome shotgun (WGS) entry which is preliminary data.</text>
</comment>
<evidence type="ECO:0000313" key="8">
    <source>
        <dbReference type="EMBL" id="KAF0326356.1"/>
    </source>
</evidence>
<dbReference type="GO" id="GO:0016020">
    <property type="term" value="C:membrane"/>
    <property type="evidence" value="ECO:0007669"/>
    <property type="project" value="UniProtKB-SubCell"/>
</dbReference>
<gene>
    <name evidence="8" type="ORF">GQ607_006559</name>
</gene>
<keyword evidence="3" id="KW-0496">Mitochondrion</keyword>
<keyword evidence="3" id="KW-0999">Mitochondrion inner membrane</keyword>
<dbReference type="GO" id="GO:0005371">
    <property type="term" value="F:tricarboxylate secondary active transmembrane transporter activity"/>
    <property type="evidence" value="ECO:0007669"/>
    <property type="project" value="TreeGrafter"/>
</dbReference>
<keyword evidence="5 6" id="KW-0472">Membrane</keyword>
<dbReference type="EMBL" id="WOWK01000031">
    <property type="protein sequence ID" value="KAF0326356.1"/>
    <property type="molecule type" value="Genomic_DNA"/>
</dbReference>
<evidence type="ECO:0000256" key="5">
    <source>
        <dbReference type="ARBA" id="ARBA00023136"/>
    </source>
</evidence>
<name>A0A8H3WCJ9_9PEZI</name>
<dbReference type="GO" id="GO:0006843">
    <property type="term" value="P:mitochondrial citrate transmembrane transport"/>
    <property type="evidence" value="ECO:0007669"/>
    <property type="project" value="TreeGrafter"/>
</dbReference>
<dbReference type="SUPFAM" id="SSF103506">
    <property type="entry name" value="Mitochondrial carrier"/>
    <property type="match status" value="1"/>
</dbReference>
<dbReference type="PROSITE" id="PS50920">
    <property type="entry name" value="SOLCAR"/>
    <property type="match status" value="3"/>
</dbReference>
<evidence type="ECO:0000256" key="3">
    <source>
        <dbReference type="ARBA" id="ARBA00022792"/>
    </source>
</evidence>
<keyword evidence="2 6" id="KW-0812">Transmembrane</keyword>
<dbReference type="PANTHER" id="PTHR46982:SF1">
    <property type="entry name" value="CITRATE_OXOGLUTARATE CARRIER PROTEIN"/>
    <property type="match status" value="1"/>
</dbReference>
<evidence type="ECO:0000256" key="4">
    <source>
        <dbReference type="ARBA" id="ARBA00022989"/>
    </source>
</evidence>
<comment type="subcellular location">
    <subcellularLocation>
        <location evidence="1">Membrane</location>
        <topology evidence="1">Multi-pass membrane protein</topology>
    </subcellularLocation>
</comment>
<proteinExistence type="inferred from homology"/>
<feature type="repeat" description="Solcar" evidence="6">
    <location>
        <begin position="115"/>
        <end position="202"/>
    </location>
</feature>
<dbReference type="GO" id="GO:0005739">
    <property type="term" value="C:mitochondrion"/>
    <property type="evidence" value="ECO:0007669"/>
    <property type="project" value="TreeGrafter"/>
</dbReference>
<dbReference type="Proteomes" id="UP000434172">
    <property type="component" value="Unassembled WGS sequence"/>
</dbReference>
<keyword evidence="4" id="KW-1133">Transmembrane helix</keyword>
<feature type="repeat" description="Solcar" evidence="6">
    <location>
        <begin position="24"/>
        <end position="103"/>
    </location>
</feature>
<evidence type="ECO:0000256" key="2">
    <source>
        <dbReference type="ARBA" id="ARBA00022692"/>
    </source>
</evidence>
<comment type="similarity">
    <text evidence="7">Belongs to the mitochondrial carrier (TC 2.A.29) family.</text>
</comment>